<gene>
    <name evidence="2" type="ORF">SAMN04487967_1967</name>
</gene>
<dbReference type="OrthoDB" id="247722at2157"/>
<dbReference type="InterPro" id="IPR055768">
    <property type="entry name" value="DUF7344"/>
</dbReference>
<evidence type="ECO:0000313" key="2">
    <source>
        <dbReference type="EMBL" id="SEH15201.1"/>
    </source>
</evidence>
<feature type="domain" description="DUF7344" evidence="1">
    <location>
        <begin position="29"/>
        <end position="105"/>
    </location>
</feature>
<protein>
    <recommendedName>
        <fullName evidence="1">DUF7344 domain-containing protein</fullName>
    </recommendedName>
</protein>
<dbReference type="Proteomes" id="UP000199112">
    <property type="component" value="Unassembled WGS sequence"/>
</dbReference>
<accession>A0A1H6FWL7</accession>
<name>A0A1H6FWL7_9EURY</name>
<proteinExistence type="predicted"/>
<organism evidence="2 3">
    <name type="scientific">Natronorubrum sediminis</name>
    <dbReference type="NCBI Taxonomy" id="640943"/>
    <lineage>
        <taxon>Archaea</taxon>
        <taxon>Methanobacteriati</taxon>
        <taxon>Methanobacteriota</taxon>
        <taxon>Stenosarchaea group</taxon>
        <taxon>Halobacteria</taxon>
        <taxon>Halobacteriales</taxon>
        <taxon>Natrialbaceae</taxon>
        <taxon>Natronorubrum</taxon>
    </lineage>
</organism>
<dbReference type="Pfam" id="PF24035">
    <property type="entry name" value="DUF7344"/>
    <property type="match status" value="1"/>
</dbReference>
<keyword evidence="3" id="KW-1185">Reference proteome</keyword>
<sequence>MSGDDRPENGDIPIGASEERRNWVDEILHALADSERRFLIYHLHSVDVTDLETLASRIAVAREGKPIDDIPQPVYEEIKLSLHHSDLPQLAEIGAIDFDPRNGDIRCRTFPDTLKALVETCEDIEEIQYE</sequence>
<reference evidence="3" key="1">
    <citation type="submission" date="2016-10" db="EMBL/GenBank/DDBJ databases">
        <authorList>
            <person name="Varghese N."/>
            <person name="Submissions S."/>
        </authorList>
    </citation>
    <scope>NUCLEOTIDE SEQUENCE [LARGE SCALE GENOMIC DNA]</scope>
    <source>
        <strain evidence="3">CGMCC 1.8981</strain>
    </source>
</reference>
<evidence type="ECO:0000259" key="1">
    <source>
        <dbReference type="Pfam" id="PF24035"/>
    </source>
</evidence>
<evidence type="ECO:0000313" key="3">
    <source>
        <dbReference type="Proteomes" id="UP000199112"/>
    </source>
</evidence>
<dbReference type="RefSeq" id="WP_090506857.1">
    <property type="nucleotide sequence ID" value="NZ_FNWL01000002.1"/>
</dbReference>
<dbReference type="EMBL" id="FNWL01000002">
    <property type="protein sequence ID" value="SEH15201.1"/>
    <property type="molecule type" value="Genomic_DNA"/>
</dbReference>
<dbReference type="AlphaFoldDB" id="A0A1H6FWL7"/>